<feature type="region of interest" description="Disordered" evidence="1">
    <location>
        <begin position="1"/>
        <end position="20"/>
    </location>
</feature>
<dbReference type="EMBL" id="UXUI01008932">
    <property type="protein sequence ID" value="VDD92711.1"/>
    <property type="molecule type" value="Genomic_DNA"/>
</dbReference>
<name>A0A158QB24_ENTVE</name>
<organism evidence="4">
    <name type="scientific">Enterobius vermicularis</name>
    <name type="common">Human pinworm</name>
    <dbReference type="NCBI Taxonomy" id="51028"/>
    <lineage>
        <taxon>Eukaryota</taxon>
        <taxon>Metazoa</taxon>
        <taxon>Ecdysozoa</taxon>
        <taxon>Nematoda</taxon>
        <taxon>Chromadorea</taxon>
        <taxon>Rhabditida</taxon>
        <taxon>Spirurina</taxon>
        <taxon>Oxyuridomorpha</taxon>
        <taxon>Oxyuroidea</taxon>
        <taxon>Oxyuridae</taxon>
        <taxon>Enterobius</taxon>
    </lineage>
</organism>
<feature type="compositionally biased region" description="Acidic residues" evidence="1">
    <location>
        <begin position="8"/>
        <end position="18"/>
    </location>
</feature>
<accession>A0A158QB24</accession>
<dbReference type="Proteomes" id="UP000274131">
    <property type="component" value="Unassembled WGS sequence"/>
</dbReference>
<reference evidence="2 3" key="2">
    <citation type="submission" date="2018-10" db="EMBL/GenBank/DDBJ databases">
        <authorList>
            <consortium name="Pathogen Informatics"/>
        </authorList>
    </citation>
    <scope>NUCLEOTIDE SEQUENCE [LARGE SCALE GENOMIC DNA]</scope>
</reference>
<dbReference type="AlphaFoldDB" id="A0A158QB24"/>
<dbReference type="WBParaSite" id="EVEC_0000797801-mRNA-1">
    <property type="protein sequence ID" value="EVEC_0000797801-mRNA-1"/>
    <property type="gene ID" value="EVEC_0000797801"/>
</dbReference>
<evidence type="ECO:0000313" key="3">
    <source>
        <dbReference type="Proteomes" id="UP000274131"/>
    </source>
</evidence>
<evidence type="ECO:0000313" key="4">
    <source>
        <dbReference type="WBParaSite" id="EVEC_0000797801-mRNA-1"/>
    </source>
</evidence>
<sequence>MLDSGNYDIDDDDDDYDDNTVTSVMMMADDRRPRRQLTPLTRLYLKDSERNWKEEEDEEKKMKDKKGERKIRFSKTAAVAVATASVVSNSYNSASFTCQGVHIDKYVAAVWDAWMISIANTAYLAGNQQQHCGQNAGKNNAHAIPYSCGG</sequence>
<proteinExistence type="predicted"/>
<evidence type="ECO:0000256" key="1">
    <source>
        <dbReference type="SAM" id="MobiDB-lite"/>
    </source>
</evidence>
<keyword evidence="3" id="KW-1185">Reference proteome</keyword>
<reference evidence="4" key="1">
    <citation type="submission" date="2016-04" db="UniProtKB">
        <authorList>
            <consortium name="WormBaseParasite"/>
        </authorList>
    </citation>
    <scope>IDENTIFICATION</scope>
</reference>
<protein>
    <submittedName>
        <fullName evidence="4">SCP domain-containing protein</fullName>
    </submittedName>
</protein>
<evidence type="ECO:0000313" key="2">
    <source>
        <dbReference type="EMBL" id="VDD92711.1"/>
    </source>
</evidence>
<gene>
    <name evidence="2" type="ORF">EVEC_LOCUS7462</name>
</gene>